<evidence type="ECO:0000313" key="3">
    <source>
        <dbReference type="Proteomes" id="UP001432075"/>
    </source>
</evidence>
<sequence>MKRSVRSRALAALTVLAAAGALSAVASPALAAPVDGDSHYVFVLGNNNHVQVAEDDVFNAGRDNTVGSNDGTAPPAVATAAARTFGMPATDWTRMF</sequence>
<accession>A0ABZ1RDU1</accession>
<dbReference type="GeneID" id="91413334"/>
<gene>
    <name evidence="2" type="ORF">OHU17_03290</name>
</gene>
<evidence type="ECO:0000313" key="2">
    <source>
        <dbReference type="EMBL" id="WUO44908.1"/>
    </source>
</evidence>
<dbReference type="Proteomes" id="UP001432075">
    <property type="component" value="Chromosome"/>
</dbReference>
<dbReference type="PROSITE" id="PS51318">
    <property type="entry name" value="TAT"/>
    <property type="match status" value="1"/>
</dbReference>
<feature type="signal peptide" evidence="1">
    <location>
        <begin position="1"/>
        <end position="31"/>
    </location>
</feature>
<proteinExistence type="predicted"/>
<reference evidence="2" key="1">
    <citation type="submission" date="2022-10" db="EMBL/GenBank/DDBJ databases">
        <title>The complete genomes of actinobacterial strains from the NBC collection.</title>
        <authorList>
            <person name="Joergensen T.S."/>
            <person name="Alvarez Arevalo M."/>
            <person name="Sterndorff E.B."/>
            <person name="Faurdal D."/>
            <person name="Vuksanovic O."/>
            <person name="Mourched A.-S."/>
            <person name="Charusanti P."/>
            <person name="Shaw S."/>
            <person name="Blin K."/>
            <person name="Weber T."/>
        </authorList>
    </citation>
    <scope>NUCLEOTIDE SEQUENCE</scope>
    <source>
        <strain evidence="2">NBC_00283</strain>
    </source>
</reference>
<feature type="chain" id="PRO_5045781294" evidence="1">
    <location>
        <begin position="32"/>
        <end position="96"/>
    </location>
</feature>
<dbReference type="EMBL" id="CP108057">
    <property type="protein sequence ID" value="WUO44908.1"/>
    <property type="molecule type" value="Genomic_DNA"/>
</dbReference>
<evidence type="ECO:0000256" key="1">
    <source>
        <dbReference type="SAM" id="SignalP"/>
    </source>
</evidence>
<name>A0ABZ1RDU1_9ACTN</name>
<organism evidence="2 3">
    <name type="scientific">Streptomyces goshikiensis</name>
    <dbReference type="NCBI Taxonomy" id="1942"/>
    <lineage>
        <taxon>Bacteria</taxon>
        <taxon>Bacillati</taxon>
        <taxon>Actinomycetota</taxon>
        <taxon>Actinomycetes</taxon>
        <taxon>Kitasatosporales</taxon>
        <taxon>Streptomycetaceae</taxon>
        <taxon>Streptomyces</taxon>
    </lineage>
</organism>
<keyword evidence="1" id="KW-0732">Signal</keyword>
<dbReference type="InterPro" id="IPR006311">
    <property type="entry name" value="TAT_signal"/>
</dbReference>
<dbReference type="RefSeq" id="WP_037799002.1">
    <property type="nucleotide sequence ID" value="NZ_BMVE01000003.1"/>
</dbReference>
<protein>
    <submittedName>
        <fullName evidence="2">Uncharacterized protein</fullName>
    </submittedName>
</protein>
<keyword evidence="3" id="KW-1185">Reference proteome</keyword>